<dbReference type="SUPFAM" id="SSF54001">
    <property type="entry name" value="Cysteine proteinases"/>
    <property type="match status" value="1"/>
</dbReference>
<dbReference type="GO" id="GO:0006508">
    <property type="term" value="P:proteolysis"/>
    <property type="evidence" value="ECO:0007669"/>
    <property type="project" value="UniProtKB-KW"/>
</dbReference>
<dbReference type="Proteomes" id="UP001152759">
    <property type="component" value="Chromosome 10"/>
</dbReference>
<keyword evidence="4" id="KW-0788">Thiol protease</keyword>
<evidence type="ECO:0000256" key="4">
    <source>
        <dbReference type="ARBA" id="ARBA00022807"/>
    </source>
</evidence>
<feature type="domain" description="Peptidase C1A papain C-terminal" evidence="7">
    <location>
        <begin position="158"/>
        <end position="368"/>
    </location>
</feature>
<evidence type="ECO:0000256" key="1">
    <source>
        <dbReference type="ARBA" id="ARBA00008455"/>
    </source>
</evidence>
<gene>
    <name evidence="9" type="ORF">BEMITA_LOCUS2344</name>
</gene>
<keyword evidence="10" id="KW-1185">Reference proteome</keyword>
<evidence type="ECO:0000259" key="8">
    <source>
        <dbReference type="SMART" id="SM00848"/>
    </source>
</evidence>
<protein>
    <submittedName>
        <fullName evidence="9">Uncharacterized protein</fullName>
    </submittedName>
</protein>
<dbReference type="AlphaFoldDB" id="A0A9P0A2L9"/>
<evidence type="ECO:0000313" key="10">
    <source>
        <dbReference type="Proteomes" id="UP001152759"/>
    </source>
</evidence>
<evidence type="ECO:0000256" key="3">
    <source>
        <dbReference type="ARBA" id="ARBA00022801"/>
    </source>
</evidence>
<dbReference type="FunFam" id="3.90.70.10:FF:000103">
    <property type="entry name" value="Hypothetical LOC496748"/>
    <property type="match status" value="1"/>
</dbReference>
<dbReference type="CDD" id="cd02248">
    <property type="entry name" value="Peptidase_C1A"/>
    <property type="match status" value="1"/>
</dbReference>
<evidence type="ECO:0000256" key="2">
    <source>
        <dbReference type="ARBA" id="ARBA00022670"/>
    </source>
</evidence>
<feature type="domain" description="Cathepsin propeptide inhibitor" evidence="8">
    <location>
        <begin position="73"/>
        <end position="129"/>
    </location>
</feature>
<keyword evidence="2" id="KW-0645">Protease</keyword>
<evidence type="ECO:0000259" key="7">
    <source>
        <dbReference type="SMART" id="SM00645"/>
    </source>
</evidence>
<dbReference type="Gene3D" id="3.90.70.10">
    <property type="entry name" value="Cysteine proteinases"/>
    <property type="match status" value="1"/>
</dbReference>
<dbReference type="PANTHER" id="PTHR12411">
    <property type="entry name" value="CYSTEINE PROTEASE FAMILY C1-RELATED"/>
    <property type="match status" value="1"/>
</dbReference>
<dbReference type="InterPro" id="IPR000169">
    <property type="entry name" value="Pept_cys_AS"/>
</dbReference>
<evidence type="ECO:0000256" key="5">
    <source>
        <dbReference type="ARBA" id="ARBA00023145"/>
    </source>
</evidence>
<keyword evidence="3" id="KW-0378">Hydrolase</keyword>
<evidence type="ECO:0000313" key="9">
    <source>
        <dbReference type="EMBL" id="CAH0382846.1"/>
    </source>
</evidence>
<dbReference type="InterPro" id="IPR038765">
    <property type="entry name" value="Papain-like_cys_pep_sf"/>
</dbReference>
<comment type="similarity">
    <text evidence="1">Belongs to the peptidase C1 family.</text>
</comment>
<dbReference type="InterPro" id="IPR025661">
    <property type="entry name" value="Pept_asp_AS"/>
</dbReference>
<accession>A0A9P0A2L9</accession>
<dbReference type="InterPro" id="IPR013201">
    <property type="entry name" value="Prot_inhib_I29"/>
</dbReference>
<dbReference type="PROSITE" id="PS00139">
    <property type="entry name" value="THIOL_PROTEASE_CYS"/>
    <property type="match status" value="1"/>
</dbReference>
<keyword evidence="6" id="KW-1015">Disulfide bond</keyword>
<dbReference type="SMART" id="SM00848">
    <property type="entry name" value="Inhibitor_I29"/>
    <property type="match status" value="1"/>
</dbReference>
<organism evidence="9 10">
    <name type="scientific">Bemisia tabaci</name>
    <name type="common">Sweetpotato whitefly</name>
    <name type="synonym">Aleurodes tabaci</name>
    <dbReference type="NCBI Taxonomy" id="7038"/>
    <lineage>
        <taxon>Eukaryota</taxon>
        <taxon>Metazoa</taxon>
        <taxon>Ecdysozoa</taxon>
        <taxon>Arthropoda</taxon>
        <taxon>Hexapoda</taxon>
        <taxon>Insecta</taxon>
        <taxon>Pterygota</taxon>
        <taxon>Neoptera</taxon>
        <taxon>Paraneoptera</taxon>
        <taxon>Hemiptera</taxon>
        <taxon>Sternorrhyncha</taxon>
        <taxon>Aleyrodoidea</taxon>
        <taxon>Aleyrodidae</taxon>
        <taxon>Aleyrodinae</taxon>
        <taxon>Bemisia</taxon>
    </lineage>
</organism>
<name>A0A9P0A2L9_BEMTA</name>
<dbReference type="PROSITE" id="PS00640">
    <property type="entry name" value="THIOL_PROTEASE_ASN"/>
    <property type="match status" value="1"/>
</dbReference>
<keyword evidence="5" id="KW-0865">Zymogen</keyword>
<dbReference type="Pfam" id="PF08246">
    <property type="entry name" value="Inhibitor_I29"/>
    <property type="match status" value="1"/>
</dbReference>
<dbReference type="InterPro" id="IPR000668">
    <property type="entry name" value="Peptidase_C1A_C"/>
</dbReference>
<dbReference type="GO" id="GO:0008234">
    <property type="term" value="F:cysteine-type peptidase activity"/>
    <property type="evidence" value="ECO:0007669"/>
    <property type="project" value="UniProtKB-KW"/>
</dbReference>
<dbReference type="InterPro" id="IPR039417">
    <property type="entry name" value="Peptidase_C1A_papain-like"/>
</dbReference>
<sequence>MSVAAFTLKLVGFLYLQEQAQKYVKKMALLAVPQLLLLTLFSSGVFGVPRDRRSQSQVPAAEELSNSDVAIDFELYCIKYNKTYDLVEALRRKAIFSENLLKIAQLNANKENNVEYGMNEMTDLTYPEFMATRANLKPEALAFVRSLPVVEPAFATVQASSKDWRSENKVTPIKNQGSCGSCYTFSTCVGVESGHAIKHGDLTSLSEQQLLDCDRQSSGCNGGWMPNSLDSIKAKGGLMSSSAYPYEGKQRSCRFKSGSGVAQVSDYQQFTSKAENAIADSVLASGPVINAICATRDFQYYKSGIYKNTACRCRGEVNHAVAIVGYGTDDKDGDYWIIKNSWGTSWGEKGYMRIKKGANICSLSNYVWKVNVK</sequence>
<dbReference type="SMART" id="SM00645">
    <property type="entry name" value="Pept_C1"/>
    <property type="match status" value="1"/>
</dbReference>
<dbReference type="InterPro" id="IPR025660">
    <property type="entry name" value="Pept_his_AS"/>
</dbReference>
<evidence type="ECO:0000256" key="6">
    <source>
        <dbReference type="ARBA" id="ARBA00023157"/>
    </source>
</evidence>
<dbReference type="InterPro" id="IPR013128">
    <property type="entry name" value="Peptidase_C1A"/>
</dbReference>
<dbReference type="PROSITE" id="PS00639">
    <property type="entry name" value="THIOL_PROTEASE_HIS"/>
    <property type="match status" value="1"/>
</dbReference>
<dbReference type="PRINTS" id="PR00705">
    <property type="entry name" value="PAPAIN"/>
</dbReference>
<dbReference type="EMBL" id="OU963871">
    <property type="protein sequence ID" value="CAH0382846.1"/>
    <property type="molecule type" value="Genomic_DNA"/>
</dbReference>
<proteinExistence type="inferred from homology"/>
<reference evidence="9" key="1">
    <citation type="submission" date="2021-12" db="EMBL/GenBank/DDBJ databases">
        <authorList>
            <person name="King R."/>
        </authorList>
    </citation>
    <scope>NUCLEOTIDE SEQUENCE</scope>
</reference>
<dbReference type="Pfam" id="PF00112">
    <property type="entry name" value="Peptidase_C1"/>
    <property type="match status" value="1"/>
</dbReference>